<name>A0A1E7EJP6_9STRA</name>
<dbReference type="Proteomes" id="UP000095751">
    <property type="component" value="Unassembled WGS sequence"/>
</dbReference>
<accession>A0A1E7EJP6</accession>
<organism evidence="1 2">
    <name type="scientific">Fragilariopsis cylindrus CCMP1102</name>
    <dbReference type="NCBI Taxonomy" id="635003"/>
    <lineage>
        <taxon>Eukaryota</taxon>
        <taxon>Sar</taxon>
        <taxon>Stramenopiles</taxon>
        <taxon>Ochrophyta</taxon>
        <taxon>Bacillariophyta</taxon>
        <taxon>Bacillariophyceae</taxon>
        <taxon>Bacillariophycidae</taxon>
        <taxon>Bacillariales</taxon>
        <taxon>Bacillariaceae</taxon>
        <taxon>Fragilariopsis</taxon>
    </lineage>
</organism>
<dbReference type="AlphaFoldDB" id="A0A1E7EJP6"/>
<keyword evidence="2" id="KW-1185">Reference proteome</keyword>
<protein>
    <submittedName>
        <fullName evidence="1">Uncharacterized protein</fullName>
    </submittedName>
</protein>
<reference evidence="1 2" key="1">
    <citation type="submission" date="2016-09" db="EMBL/GenBank/DDBJ databases">
        <title>Extensive genetic diversity and differential bi-allelic expression allows diatom success in the polar Southern Ocean.</title>
        <authorList>
            <consortium name="DOE Joint Genome Institute"/>
            <person name="Mock T."/>
            <person name="Otillar R.P."/>
            <person name="Strauss J."/>
            <person name="Dupont C."/>
            <person name="Frickenhaus S."/>
            <person name="Maumus F."/>
            <person name="Mcmullan M."/>
            <person name="Sanges R."/>
            <person name="Schmutz J."/>
            <person name="Toseland A."/>
            <person name="Valas R."/>
            <person name="Veluchamy A."/>
            <person name="Ward B.J."/>
            <person name="Allen A."/>
            <person name="Barry K."/>
            <person name="Falciatore A."/>
            <person name="Ferrante M."/>
            <person name="Fortunato A.E."/>
            <person name="Gloeckner G."/>
            <person name="Gruber A."/>
            <person name="Hipkin R."/>
            <person name="Janech M."/>
            <person name="Kroth P."/>
            <person name="Leese F."/>
            <person name="Lindquist E."/>
            <person name="Lyon B.R."/>
            <person name="Martin J."/>
            <person name="Mayer C."/>
            <person name="Parker M."/>
            <person name="Quesneville H."/>
            <person name="Raymond J."/>
            <person name="Uhlig C."/>
            <person name="Valentin K.U."/>
            <person name="Worden A.Z."/>
            <person name="Armbrust E.V."/>
            <person name="Bowler C."/>
            <person name="Green B."/>
            <person name="Moulton V."/>
            <person name="Van Oosterhout C."/>
            <person name="Grigoriev I."/>
        </authorList>
    </citation>
    <scope>NUCLEOTIDE SEQUENCE [LARGE SCALE GENOMIC DNA]</scope>
    <source>
        <strain evidence="1 2">CCMP1102</strain>
    </source>
</reference>
<gene>
    <name evidence="1" type="ORF">FRACYDRAFT_256375</name>
</gene>
<proteinExistence type="predicted"/>
<dbReference type="EMBL" id="KV784427">
    <property type="protein sequence ID" value="OEU06124.1"/>
    <property type="molecule type" value="Genomic_DNA"/>
</dbReference>
<dbReference type="KEGG" id="fcy:FRACYDRAFT_256375"/>
<sequence>MIHRPWTKPPPPMCRDISSIGVCVIRVDLSTTRQDGAGFVPAVHVVERKVDIDYIENSIGIQDFILMSMLHTSDSNTSCSVCCCIIEFGEGAATAVETPPSTVSSRRRKKKRNRPMNIYDTLADSRMWLPSTVIKHLKGGKENNEAGWLQKEVKKTLKVPSTPIEHEYNPQKPQKLLPDDIYALLVQQGSVNHPDYENFTGGIDDEFDQIWEEDEQFQAWY</sequence>
<evidence type="ECO:0000313" key="2">
    <source>
        <dbReference type="Proteomes" id="UP000095751"/>
    </source>
</evidence>
<dbReference type="InParanoid" id="A0A1E7EJP6"/>
<evidence type="ECO:0000313" key="1">
    <source>
        <dbReference type="EMBL" id="OEU06124.1"/>
    </source>
</evidence>